<evidence type="ECO:0008006" key="4">
    <source>
        <dbReference type="Google" id="ProtNLM"/>
    </source>
</evidence>
<dbReference type="EMBL" id="MLKD01000003">
    <property type="protein sequence ID" value="OQE28652.1"/>
    <property type="molecule type" value="Genomic_DNA"/>
</dbReference>
<comment type="caution">
    <text evidence="2">The sequence shown here is derived from an EMBL/GenBank/DDBJ whole genome shotgun (WGS) entry which is preliminary data.</text>
</comment>
<gene>
    <name evidence="2" type="ORF">PENSTE_c003G03090</name>
</gene>
<keyword evidence="1" id="KW-0732">Signal</keyword>
<name>A0A1V6TQI6_9EURO</name>
<organism evidence="2 3">
    <name type="scientific">Penicillium steckii</name>
    <dbReference type="NCBI Taxonomy" id="303698"/>
    <lineage>
        <taxon>Eukaryota</taxon>
        <taxon>Fungi</taxon>
        <taxon>Dikarya</taxon>
        <taxon>Ascomycota</taxon>
        <taxon>Pezizomycotina</taxon>
        <taxon>Eurotiomycetes</taxon>
        <taxon>Eurotiomycetidae</taxon>
        <taxon>Eurotiales</taxon>
        <taxon>Aspergillaceae</taxon>
        <taxon>Penicillium</taxon>
    </lineage>
</organism>
<dbReference type="AlphaFoldDB" id="A0A1V6TQI6"/>
<evidence type="ECO:0000313" key="2">
    <source>
        <dbReference type="EMBL" id="OQE28652.1"/>
    </source>
</evidence>
<dbReference type="STRING" id="303698.A0A1V6TQI6"/>
<evidence type="ECO:0000256" key="1">
    <source>
        <dbReference type="SAM" id="SignalP"/>
    </source>
</evidence>
<dbReference type="OrthoDB" id="5006988at2759"/>
<evidence type="ECO:0000313" key="3">
    <source>
        <dbReference type="Proteomes" id="UP000191285"/>
    </source>
</evidence>
<keyword evidence="3" id="KW-1185">Reference proteome</keyword>
<protein>
    <recommendedName>
        <fullName evidence="4">Ecp2 effector protein domain-containing protein</fullName>
    </recommendedName>
</protein>
<dbReference type="Proteomes" id="UP000191285">
    <property type="component" value="Unassembled WGS sequence"/>
</dbReference>
<accession>A0A1V6TQI6</accession>
<proteinExistence type="predicted"/>
<feature type="signal peptide" evidence="1">
    <location>
        <begin position="1"/>
        <end position="17"/>
    </location>
</feature>
<feature type="chain" id="PRO_5012528738" description="Ecp2 effector protein domain-containing protein" evidence="1">
    <location>
        <begin position="18"/>
        <end position="208"/>
    </location>
</feature>
<sequence length="208" mass="22407">MLPRLIFILSLAICGSSLTIREKLPNGLYKLYYNKIGEEVYDLITDDITNLTSSLPSLSKRKNAKQLQDESDARSDHWIFCGCGFNMDRGVTDAANAGLAGWAASSPRLDGHMGEFMVSNSAIAFVCNYGGQAVTIPSNIVGDEARAVTYACGLYVAGTARIYGTLMDQISAVSAIRTAGLIARMDGRVSVNLCAWSHACMHAVTVRI</sequence>
<reference evidence="3" key="1">
    <citation type="journal article" date="2017" name="Nat. Microbiol.">
        <title>Global analysis of biosynthetic gene clusters reveals vast potential of secondary metabolite production in Penicillium species.</title>
        <authorList>
            <person name="Nielsen J.C."/>
            <person name="Grijseels S."/>
            <person name="Prigent S."/>
            <person name="Ji B."/>
            <person name="Dainat J."/>
            <person name="Nielsen K.F."/>
            <person name="Frisvad J.C."/>
            <person name="Workman M."/>
            <person name="Nielsen J."/>
        </authorList>
    </citation>
    <scope>NUCLEOTIDE SEQUENCE [LARGE SCALE GENOMIC DNA]</scope>
    <source>
        <strain evidence="3">IBT 24891</strain>
    </source>
</reference>